<gene>
    <name evidence="3 4" type="ordered locus">At3g11000</name>
</gene>
<dbReference type="GO" id="GO:0034976">
    <property type="term" value="P:response to endoplasmic reticulum stress"/>
    <property type="evidence" value="ECO:0007669"/>
    <property type="project" value="InterPro"/>
</dbReference>
<proteinExistence type="evidence at protein level"/>
<evidence type="ECO:0000313" key="5">
    <source>
        <dbReference type="Proteomes" id="UP000006548"/>
    </source>
</evidence>
<feature type="compositionally biased region" description="Polar residues" evidence="1">
    <location>
        <begin position="352"/>
        <end position="389"/>
    </location>
</feature>
<keyword evidence="6 7" id="KW-1267">Proteomics identification</keyword>
<protein>
    <submittedName>
        <fullName evidence="4">DCD (Development and Cell Death) domain protein</fullName>
    </submittedName>
</protein>
<dbReference type="InParanoid" id="F4J517"/>
<dbReference type="GeneID" id="820271"/>
<dbReference type="Proteomes" id="UP000006548">
    <property type="component" value="Chromosome 3"/>
</dbReference>
<dbReference type="ExpressionAtlas" id="F4J517">
    <property type="expression patterns" value="baseline and differential"/>
</dbReference>
<evidence type="ECO:0007829" key="7">
    <source>
        <dbReference type="ProteomicsDB" id="F4J517"/>
    </source>
</evidence>
<dbReference type="PANTHER" id="PTHR46034">
    <property type="match status" value="1"/>
</dbReference>
<dbReference type="SMR" id="F4J517"/>
<feature type="region of interest" description="Disordered" evidence="1">
    <location>
        <begin position="307"/>
        <end position="391"/>
    </location>
</feature>
<feature type="domain" description="DCD" evidence="2">
    <location>
        <begin position="128"/>
        <end position="261"/>
    </location>
</feature>
<accession>F4J517</accession>
<feature type="compositionally biased region" description="Basic and acidic residues" evidence="1">
    <location>
        <begin position="335"/>
        <end position="351"/>
    </location>
</feature>
<evidence type="ECO:0000313" key="3">
    <source>
        <dbReference type="Araport" id="AT3G11000"/>
    </source>
</evidence>
<dbReference type="TAIR" id="AT3G11000"/>
<organism evidence="4 5">
    <name type="scientific">Arabidopsis thaliana</name>
    <name type="common">Mouse-ear cress</name>
    <dbReference type="NCBI Taxonomy" id="3702"/>
    <lineage>
        <taxon>Eukaryota</taxon>
        <taxon>Viridiplantae</taxon>
        <taxon>Streptophyta</taxon>
        <taxon>Embryophyta</taxon>
        <taxon>Tracheophyta</taxon>
        <taxon>Spermatophyta</taxon>
        <taxon>Magnoliopsida</taxon>
        <taxon>eudicotyledons</taxon>
        <taxon>Gunneridae</taxon>
        <taxon>Pentapetalae</taxon>
        <taxon>rosids</taxon>
        <taxon>malvids</taxon>
        <taxon>Brassicales</taxon>
        <taxon>Brassicaceae</taxon>
        <taxon>Camelineae</taxon>
        <taxon>Arabidopsis</taxon>
    </lineage>
</organism>
<dbReference type="Pfam" id="PF10539">
    <property type="entry name" value="Dev_Cell_Death"/>
    <property type="match status" value="1"/>
</dbReference>
<dbReference type="RefSeq" id="NP_001154604.1">
    <property type="nucleotide sequence ID" value="NM_001161132.1"/>
</dbReference>
<reference evidence="5" key="2">
    <citation type="journal article" date="2017" name="Plant J.">
        <title>Araport11: a complete reannotation of the Arabidopsis thaliana reference genome.</title>
        <authorList>
            <person name="Cheng C.Y."/>
            <person name="Krishnakumar V."/>
            <person name="Chan A.P."/>
            <person name="Thibaud-Nissen F."/>
            <person name="Schobel S."/>
            <person name="Town C.D."/>
        </authorList>
    </citation>
    <scope>GENOME REANNOTATION</scope>
    <source>
        <strain evidence="5">cv. Columbia</strain>
    </source>
</reference>
<dbReference type="ProteomicsDB" id="218129"/>
<dbReference type="PaxDb" id="3702-AT3G11000.2"/>
<evidence type="ECO:0000259" key="2">
    <source>
        <dbReference type="PROSITE" id="PS51222"/>
    </source>
</evidence>
<dbReference type="EMBL" id="CP002686">
    <property type="protein sequence ID" value="AEE74992.1"/>
    <property type="molecule type" value="Genomic_DNA"/>
</dbReference>
<keyword evidence="5" id="KW-1185">Reference proteome</keyword>
<reference evidence="4 5" key="1">
    <citation type="journal article" date="2000" name="Nature">
        <title>Sequence and analysis of chromosome 3 of the plant Arabidopsis thaliana.</title>
        <authorList>
            <consortium name="European Union Chromosome 3 Arabidopsis Sequencing Consortium"/>
            <consortium name="Institute for Genomic Research"/>
            <consortium name="Kazusa DNA Research Institute"/>
            <person name="Salanoubat M."/>
            <person name="Lemcke K."/>
            <person name="Rieger M."/>
            <person name="Ansorge W."/>
            <person name="Unseld M."/>
            <person name="Fartmann B."/>
            <person name="Valle G."/>
            <person name="Blocker H."/>
            <person name="Perez-Alonso M."/>
            <person name="Obermaier B."/>
            <person name="Delseny M."/>
            <person name="Boutry M."/>
            <person name="Grivell L.A."/>
            <person name="Mache R."/>
            <person name="Puigdomenech P."/>
            <person name="De Simone V."/>
            <person name="Choisne N."/>
            <person name="Artiguenave F."/>
            <person name="Robert C."/>
            <person name="Brottier P."/>
            <person name="Wincker P."/>
            <person name="Cattolico L."/>
            <person name="Weissenbach J."/>
            <person name="Saurin W."/>
            <person name="Quetier F."/>
            <person name="Schafer M."/>
            <person name="Muller-Auer S."/>
            <person name="Gabel C."/>
            <person name="Fuchs M."/>
            <person name="Benes V."/>
            <person name="Wurmbach E."/>
            <person name="Drzonek H."/>
            <person name="Erfle H."/>
            <person name="Jordan N."/>
            <person name="Bangert S."/>
            <person name="Wiedelmann R."/>
            <person name="Kranz H."/>
            <person name="Voss H."/>
            <person name="Holland R."/>
            <person name="Brandt P."/>
            <person name="Nyakatura G."/>
            <person name="Vezzi A."/>
            <person name="D'Angelo M."/>
            <person name="Pallavicini A."/>
            <person name="Toppo S."/>
            <person name="Simionati B."/>
            <person name="Conrad A."/>
            <person name="Hornischer K."/>
            <person name="Kauer G."/>
            <person name="Lohnert T.H."/>
            <person name="Nordsiek G."/>
            <person name="Reichelt J."/>
            <person name="Scharfe M."/>
            <person name="Schon O."/>
            <person name="Bargues M."/>
            <person name="Terol J."/>
            <person name="Climent J."/>
            <person name="Navarro P."/>
            <person name="Collado C."/>
            <person name="Perez-Perez A."/>
            <person name="Ottenwalder B."/>
            <person name="Duchemin D."/>
            <person name="Cooke R."/>
            <person name="Laudie M."/>
            <person name="Berger-Llauro C."/>
            <person name="Purnelle B."/>
            <person name="Masuy D."/>
            <person name="de Haan M."/>
            <person name="Maarse A.C."/>
            <person name="Alcaraz J.P."/>
            <person name="Cottet A."/>
            <person name="Casacuberta E."/>
            <person name="Monfort A."/>
            <person name="Argiriou A."/>
            <person name="flores M."/>
            <person name="Liguori R."/>
            <person name="Vitale D."/>
            <person name="Mannhaupt G."/>
            <person name="Haase D."/>
            <person name="Schoof H."/>
            <person name="Rudd S."/>
            <person name="Zaccaria P."/>
            <person name="Mewes H.W."/>
            <person name="Mayer K.F."/>
            <person name="Kaul S."/>
            <person name="Town C.D."/>
            <person name="Koo H.L."/>
            <person name="Tallon L.J."/>
            <person name="Jenkins J."/>
            <person name="Rooney T."/>
            <person name="Rizzo M."/>
            <person name="Walts A."/>
            <person name="Utterback T."/>
            <person name="Fujii C.Y."/>
            <person name="Shea T.P."/>
            <person name="Creasy T.H."/>
            <person name="Haas B."/>
            <person name="Maiti R."/>
            <person name="Wu D."/>
            <person name="Peterson J."/>
            <person name="Van Aken S."/>
            <person name="Pai G."/>
            <person name="Militscher J."/>
            <person name="Sellers P."/>
            <person name="Gill J.E."/>
            <person name="Feldblyum T.V."/>
            <person name="Preuss D."/>
            <person name="Lin X."/>
            <person name="Nierman W.C."/>
            <person name="Salzberg S.L."/>
            <person name="White O."/>
            <person name="Venter J.C."/>
            <person name="Fraser C.M."/>
            <person name="Kaneko T."/>
            <person name="Nakamura Y."/>
            <person name="Sato S."/>
            <person name="Kato T."/>
            <person name="Asamizu E."/>
            <person name="Sasamoto S."/>
            <person name="Kimura T."/>
            <person name="Idesawa K."/>
            <person name="Kawashima K."/>
            <person name="Kishida Y."/>
            <person name="Kiyokawa C."/>
            <person name="Kohara M."/>
            <person name="Matsumoto M."/>
            <person name="Matsuno A."/>
            <person name="Muraki A."/>
            <person name="Nakayama S."/>
            <person name="Nakazaki N."/>
            <person name="Shinpo S."/>
            <person name="Takeuchi C."/>
            <person name="Wada T."/>
            <person name="Watanabe A."/>
            <person name="Yamada M."/>
            <person name="Yasuda M."/>
            <person name="Tabata S."/>
        </authorList>
    </citation>
    <scope>NUCLEOTIDE SEQUENCE [LARGE SCALE GENOMIC DNA]</scope>
    <source>
        <strain evidence="5">cv. Columbia</strain>
    </source>
</reference>
<dbReference type="InterPro" id="IPR013989">
    <property type="entry name" value="Dev_and_cell_death_domain"/>
</dbReference>
<evidence type="ECO:0007829" key="6">
    <source>
        <dbReference type="PeptideAtlas" id="F4J517"/>
    </source>
</evidence>
<sequence>MLLCLLISKLGNLESLFGRLLKPQVAVRLRNLRNLRFWFVTERLLRKNSCGYEIFHFSLVYVLLTLSQNASWSYLEYLGTSTSDNNCKLLDDFNDSFVLTIYCHLCFCYAFGFDMLSRNMCVRNLKKGDLCGVIFGCKFSTIKECYAKNLFGLPAPHMAYIKNIDPGLTLFLFNYSDRTLHGIFEAASEGKLNIDSKAWSPNGTDPSPYPAQVKVRVRVRCEPLPEEKFSPVIVENYNDDKMFWFELDRGQTNKLLRLFKPSPSVRPPTISRDAVPPPRKPIPASSLAQIGDSGATRIDKWSNLFKSSDESTKNKEKDSKEGALGAGSRLVNLGKTKEWETASNNADERRTQPSVSQSGTSYSSALSHMTASSTQEKKNSITNEGSSQACKGVENPWTSAARVPPIHQDSGGFRNAAMEGEDVKVNAYHHQQNLHPTQKGTSTTANNRIVPSISKEEPAEDTYSFIDWDATSSFQVHLDGLNKILEDPKDKECFKSLVGNTGQASSSMVPNSWEDDFEERSIAKSPCGSSYVSAGTGDVVDDIGRMDNFKMEIGSPTVVDILTELLAEVKELKHTQLKQAERMITLEMELLETRRDILRLKGSNGSF</sequence>
<name>F4J517_ARATH</name>
<feature type="compositionally biased region" description="Basic and acidic residues" evidence="1">
    <location>
        <begin position="307"/>
        <end position="321"/>
    </location>
</feature>
<dbReference type="PROSITE" id="PS51222">
    <property type="entry name" value="DCD"/>
    <property type="match status" value="1"/>
</dbReference>
<dbReference type="AlphaFoldDB" id="F4J517"/>
<evidence type="ECO:0000313" key="4">
    <source>
        <dbReference type="EMBL" id="AEE74992.1"/>
    </source>
</evidence>
<dbReference type="KEGG" id="ath:AT3G11000"/>
<dbReference type="eggNOG" id="KOG1072">
    <property type="taxonomic scope" value="Eukaryota"/>
</dbReference>
<dbReference type="PANTHER" id="PTHR46034:SF23">
    <property type="entry name" value="DCD (DEVELOPMENT AND CELL DEATH) DOMAIN PROTEIN"/>
    <property type="match status" value="1"/>
</dbReference>
<dbReference type="InterPro" id="IPR044832">
    <property type="entry name" value="NRP-like"/>
</dbReference>
<feature type="region of interest" description="Disordered" evidence="1">
    <location>
        <begin position="259"/>
        <end position="293"/>
    </location>
</feature>
<dbReference type="SMART" id="SM00767">
    <property type="entry name" value="DCD"/>
    <property type="match status" value="1"/>
</dbReference>
<dbReference type="Araport" id="AT3G11000"/>
<evidence type="ECO:0000256" key="1">
    <source>
        <dbReference type="SAM" id="MobiDB-lite"/>
    </source>
</evidence>